<keyword evidence="3" id="KW-1185">Reference proteome</keyword>
<dbReference type="InterPro" id="IPR010699">
    <property type="entry name" value="DUF1275"/>
</dbReference>
<dbReference type="PANTHER" id="PTHR37488">
    <property type="entry name" value="DUF1275 DOMAIN-CONTAINING PROTEIN"/>
    <property type="match status" value="1"/>
</dbReference>
<evidence type="ECO:0000256" key="1">
    <source>
        <dbReference type="SAM" id="Phobius"/>
    </source>
</evidence>
<proteinExistence type="predicted"/>
<feature type="transmembrane region" description="Helical" evidence="1">
    <location>
        <begin position="93"/>
        <end position="112"/>
    </location>
</feature>
<comment type="caution">
    <text evidence="2">The sequence shown here is derived from an EMBL/GenBank/DDBJ whole genome shotgun (WGS) entry which is preliminary data.</text>
</comment>
<keyword evidence="1" id="KW-0812">Transmembrane</keyword>
<gene>
    <name evidence="2" type="ORF">P8C59_006877</name>
</gene>
<evidence type="ECO:0000313" key="3">
    <source>
        <dbReference type="Proteomes" id="UP001217918"/>
    </source>
</evidence>
<protein>
    <recommendedName>
        <fullName evidence="4">DUF1275 domain protein</fullName>
    </recommendedName>
</protein>
<accession>A0AAD9I769</accession>
<sequence length="238" mass="25303">MTTPVRPCGFAEIILVLLTFCTGLQDAVSFPDFHCFASNQTGNTVFLMVAIIVPEMNDKELMICNIAVALSSFLGAACVTGQLGHWIGPRIRFWLIVCNSVQTALVFAAAAVQYVRGTELPGSHTLAVIALLAAASGSQVVQSRALAITEISTAMATAAWVDFVIDAHLLSAKNRSRNRRLYFLVALVAGSLFGALIYLKISSPAAIAISGAGKLVATTMYFFSPAEKKETRVGNNTA</sequence>
<feature type="transmembrane region" description="Helical" evidence="1">
    <location>
        <begin position="124"/>
        <end position="141"/>
    </location>
</feature>
<name>A0AAD9I769_9PEZI</name>
<dbReference type="AlphaFoldDB" id="A0AAD9I769"/>
<feature type="transmembrane region" description="Helical" evidence="1">
    <location>
        <begin position="205"/>
        <end position="223"/>
    </location>
</feature>
<evidence type="ECO:0000313" key="2">
    <source>
        <dbReference type="EMBL" id="KAK2072529.1"/>
    </source>
</evidence>
<dbReference type="Proteomes" id="UP001217918">
    <property type="component" value="Unassembled WGS sequence"/>
</dbReference>
<keyword evidence="1" id="KW-1133">Transmembrane helix</keyword>
<organism evidence="2 3">
    <name type="scientific">Phyllachora maydis</name>
    <dbReference type="NCBI Taxonomy" id="1825666"/>
    <lineage>
        <taxon>Eukaryota</taxon>
        <taxon>Fungi</taxon>
        <taxon>Dikarya</taxon>
        <taxon>Ascomycota</taxon>
        <taxon>Pezizomycotina</taxon>
        <taxon>Sordariomycetes</taxon>
        <taxon>Sordariomycetidae</taxon>
        <taxon>Phyllachorales</taxon>
        <taxon>Phyllachoraceae</taxon>
        <taxon>Phyllachora</taxon>
    </lineage>
</organism>
<feature type="transmembrane region" description="Helical" evidence="1">
    <location>
        <begin position="181"/>
        <end position="199"/>
    </location>
</feature>
<reference evidence="2" key="1">
    <citation type="journal article" date="2023" name="Mol. Plant Microbe Interact.">
        <title>Elucidating the Obligate Nature and Biological Capacity of an Invasive Fungal Corn Pathogen.</title>
        <authorList>
            <person name="MacCready J.S."/>
            <person name="Roggenkamp E.M."/>
            <person name="Gdanetz K."/>
            <person name="Chilvers M.I."/>
        </authorList>
    </citation>
    <scope>NUCLEOTIDE SEQUENCE</scope>
    <source>
        <strain evidence="2">PM02</strain>
    </source>
</reference>
<dbReference type="EMBL" id="JAQQPM010000006">
    <property type="protein sequence ID" value="KAK2072529.1"/>
    <property type="molecule type" value="Genomic_DNA"/>
</dbReference>
<evidence type="ECO:0008006" key="4">
    <source>
        <dbReference type="Google" id="ProtNLM"/>
    </source>
</evidence>
<dbReference type="Pfam" id="PF06912">
    <property type="entry name" value="DUF1275"/>
    <property type="match status" value="1"/>
</dbReference>
<keyword evidence="1" id="KW-0472">Membrane</keyword>
<dbReference type="PANTHER" id="PTHR37488:SF2">
    <property type="entry name" value="DUF1275 DOMAIN-CONTAINING PROTEIN"/>
    <property type="match status" value="1"/>
</dbReference>
<feature type="transmembrane region" description="Helical" evidence="1">
    <location>
        <begin position="66"/>
        <end position="87"/>
    </location>
</feature>